<comment type="caution">
    <text evidence="1">The sequence shown here is derived from an EMBL/GenBank/DDBJ whole genome shotgun (WGS) entry which is preliminary data.</text>
</comment>
<protein>
    <submittedName>
        <fullName evidence="1">Uncharacterized protein</fullName>
    </submittedName>
</protein>
<dbReference type="EMBL" id="JAUOZS010000001">
    <property type="protein sequence ID" value="MDT8900615.1"/>
    <property type="molecule type" value="Genomic_DNA"/>
</dbReference>
<reference evidence="1 2" key="1">
    <citation type="submission" date="2023-07" db="EMBL/GenBank/DDBJ databases">
        <title>The novel representative of Negativicutes class, Anaeroselena agilis gen. nov. sp. nov.</title>
        <authorList>
            <person name="Prokofeva M.I."/>
            <person name="Elcheninov A.G."/>
            <person name="Klyukina A."/>
            <person name="Kublanov I.V."/>
            <person name="Frolov E.N."/>
            <person name="Podosokorskaya O.A."/>
        </authorList>
    </citation>
    <scope>NUCLEOTIDE SEQUENCE [LARGE SCALE GENOMIC DNA]</scope>
    <source>
        <strain evidence="1 2">4137-cl</strain>
    </source>
</reference>
<gene>
    <name evidence="1" type="ORF">Q4T40_05095</name>
</gene>
<dbReference type="Proteomes" id="UP001254848">
    <property type="component" value="Unassembled WGS sequence"/>
</dbReference>
<proteinExistence type="predicted"/>
<evidence type="ECO:0000313" key="2">
    <source>
        <dbReference type="Proteomes" id="UP001254848"/>
    </source>
</evidence>
<sequence length="101" mass="11191">MENLENTATETPCHFYAATCMNWATAPTRQEAIAKVAKVAGPAFIREQVKHCGGLYVGTVKVLLSEDADYEIRLFQPVGVPMEDAKEYRIVDARGYVVPLD</sequence>
<dbReference type="RefSeq" id="WP_413779151.1">
    <property type="nucleotide sequence ID" value="NZ_JAUOZS010000001.1"/>
</dbReference>
<accession>A0ABU3NUX4</accession>
<evidence type="ECO:0000313" key="1">
    <source>
        <dbReference type="EMBL" id="MDT8900615.1"/>
    </source>
</evidence>
<keyword evidence="2" id="KW-1185">Reference proteome</keyword>
<name>A0ABU3NUX4_9FIRM</name>
<organism evidence="1 2">
    <name type="scientific">Anaeroselena agilis</name>
    <dbReference type="NCBI Taxonomy" id="3063788"/>
    <lineage>
        <taxon>Bacteria</taxon>
        <taxon>Bacillati</taxon>
        <taxon>Bacillota</taxon>
        <taxon>Negativicutes</taxon>
        <taxon>Acetonemataceae</taxon>
        <taxon>Anaeroselena</taxon>
    </lineage>
</organism>